<accession>A0A1C6VJV6</accession>
<feature type="transmembrane region" description="Helical" evidence="2">
    <location>
        <begin position="41"/>
        <end position="63"/>
    </location>
</feature>
<reference evidence="4" key="1">
    <citation type="submission" date="2016-06" db="EMBL/GenBank/DDBJ databases">
        <authorList>
            <person name="Varghese N."/>
            <person name="Submissions Spin"/>
        </authorList>
    </citation>
    <scope>NUCLEOTIDE SEQUENCE [LARGE SCALE GENOMIC DNA]</scope>
    <source>
        <strain evidence="4">DSM 43903</strain>
    </source>
</reference>
<protein>
    <submittedName>
        <fullName evidence="3">Uncharacterized protein</fullName>
    </submittedName>
</protein>
<evidence type="ECO:0000256" key="2">
    <source>
        <dbReference type="SAM" id="Phobius"/>
    </source>
</evidence>
<feature type="compositionally biased region" description="Low complexity" evidence="1">
    <location>
        <begin position="144"/>
        <end position="161"/>
    </location>
</feature>
<feature type="transmembrane region" description="Helical" evidence="2">
    <location>
        <begin position="6"/>
        <end position="29"/>
    </location>
</feature>
<keyword evidence="2" id="KW-1133">Transmembrane helix</keyword>
<feature type="compositionally biased region" description="Basic and acidic residues" evidence="1">
    <location>
        <begin position="163"/>
        <end position="174"/>
    </location>
</feature>
<name>A0A1C6VJV6_9ACTN</name>
<proteinExistence type="predicted"/>
<dbReference type="Proteomes" id="UP000199001">
    <property type="component" value="Unassembled WGS sequence"/>
</dbReference>
<dbReference type="RefSeq" id="WP_091103472.1">
    <property type="nucleotide sequence ID" value="NZ_FMHZ01000002.1"/>
</dbReference>
<feature type="compositionally biased region" description="Pro residues" evidence="1">
    <location>
        <begin position="119"/>
        <end position="143"/>
    </location>
</feature>
<dbReference type="AlphaFoldDB" id="A0A1C6VJV6"/>
<keyword evidence="4" id="KW-1185">Reference proteome</keyword>
<evidence type="ECO:0000256" key="1">
    <source>
        <dbReference type="SAM" id="MobiDB-lite"/>
    </source>
</evidence>
<dbReference type="EMBL" id="FMHZ01000002">
    <property type="protein sequence ID" value="SCL66552.1"/>
    <property type="molecule type" value="Genomic_DNA"/>
</dbReference>
<keyword evidence="2" id="KW-0812">Transmembrane</keyword>
<sequence>MRDLGYVATVGAVQVPTVLVLLVGLVLTATAGRRLPRRPRLLALFGLGVLLVTSVLNLAWVVLLPRLIHADFGWSEFQAVSTTYSGVVALAYPVGTGLLIAAVLAGRRATGATAGPSGGWPPGPPAPPLAGPPAPPAGPPVPSPAGWAADAPAGPPAQWGGRTRPDGADEAARP</sequence>
<evidence type="ECO:0000313" key="4">
    <source>
        <dbReference type="Proteomes" id="UP000199001"/>
    </source>
</evidence>
<feature type="region of interest" description="Disordered" evidence="1">
    <location>
        <begin position="111"/>
        <end position="174"/>
    </location>
</feature>
<feature type="transmembrane region" description="Helical" evidence="2">
    <location>
        <begin position="83"/>
        <end position="105"/>
    </location>
</feature>
<gene>
    <name evidence="3" type="ORF">GA0070606_4353</name>
</gene>
<organism evidence="3 4">
    <name type="scientific">Micromonospora citrea</name>
    <dbReference type="NCBI Taxonomy" id="47855"/>
    <lineage>
        <taxon>Bacteria</taxon>
        <taxon>Bacillati</taxon>
        <taxon>Actinomycetota</taxon>
        <taxon>Actinomycetes</taxon>
        <taxon>Micromonosporales</taxon>
        <taxon>Micromonosporaceae</taxon>
        <taxon>Micromonospora</taxon>
    </lineage>
</organism>
<keyword evidence="2" id="KW-0472">Membrane</keyword>
<evidence type="ECO:0000313" key="3">
    <source>
        <dbReference type="EMBL" id="SCL66552.1"/>
    </source>
</evidence>